<dbReference type="CDD" id="cd03801">
    <property type="entry name" value="GT4_PimA-like"/>
    <property type="match status" value="1"/>
</dbReference>
<proteinExistence type="inferred from homology"/>
<dbReference type="RefSeq" id="WP_223101271.1">
    <property type="nucleotide sequence ID" value="NZ_CP061913.1"/>
</dbReference>
<feature type="domain" description="Glycosyltransferase subfamily 4-like N-terminal" evidence="4">
    <location>
        <begin position="21"/>
        <end position="170"/>
    </location>
</feature>
<keyword evidence="6" id="KW-1185">Reference proteome</keyword>
<evidence type="ECO:0000313" key="6">
    <source>
        <dbReference type="Proteomes" id="UP001589608"/>
    </source>
</evidence>
<evidence type="ECO:0000256" key="1">
    <source>
        <dbReference type="ARBA" id="ARBA00009481"/>
    </source>
</evidence>
<gene>
    <name evidence="5" type="ORF">ACFFTR_36710</name>
</gene>
<evidence type="ECO:0000256" key="3">
    <source>
        <dbReference type="ARBA" id="ARBA00022679"/>
    </source>
</evidence>
<dbReference type="Gene3D" id="3.40.50.2000">
    <property type="entry name" value="Glycogen Phosphorylase B"/>
    <property type="match status" value="2"/>
</dbReference>
<dbReference type="InterPro" id="IPR028098">
    <property type="entry name" value="Glyco_trans_4-like_N"/>
</dbReference>
<dbReference type="PANTHER" id="PTHR12526">
    <property type="entry name" value="GLYCOSYLTRANSFERASE"/>
    <property type="match status" value="1"/>
</dbReference>
<dbReference type="Pfam" id="PF13692">
    <property type="entry name" value="Glyco_trans_1_4"/>
    <property type="match status" value="1"/>
</dbReference>
<protein>
    <submittedName>
        <fullName evidence="5">Glycosyltransferase family 4 protein</fullName>
        <ecNumber evidence="5">2.4.-.-</ecNumber>
    </submittedName>
</protein>
<organism evidence="5 6">
    <name type="scientific">Dactylosporangium vinaceum</name>
    <dbReference type="NCBI Taxonomy" id="53362"/>
    <lineage>
        <taxon>Bacteria</taxon>
        <taxon>Bacillati</taxon>
        <taxon>Actinomycetota</taxon>
        <taxon>Actinomycetes</taxon>
        <taxon>Micromonosporales</taxon>
        <taxon>Micromonosporaceae</taxon>
        <taxon>Dactylosporangium</taxon>
    </lineage>
</organism>
<dbReference type="Proteomes" id="UP001589608">
    <property type="component" value="Unassembled WGS sequence"/>
</dbReference>
<accession>A0ABV5MII8</accession>
<reference evidence="5 6" key="1">
    <citation type="submission" date="2024-09" db="EMBL/GenBank/DDBJ databases">
        <authorList>
            <person name="Sun Q."/>
            <person name="Mori K."/>
        </authorList>
    </citation>
    <scope>NUCLEOTIDE SEQUENCE [LARGE SCALE GENOMIC DNA]</scope>
    <source>
        <strain evidence="5 6">JCM 3307</strain>
    </source>
</reference>
<dbReference type="EC" id="2.4.-.-" evidence="5"/>
<dbReference type="Pfam" id="PF13439">
    <property type="entry name" value="Glyco_transf_4"/>
    <property type="match status" value="1"/>
</dbReference>
<comment type="caution">
    <text evidence="5">The sequence shown here is derived from an EMBL/GenBank/DDBJ whole genome shotgun (WGS) entry which is preliminary data.</text>
</comment>
<name>A0ABV5MII8_9ACTN</name>
<keyword evidence="2 5" id="KW-0328">Glycosyltransferase</keyword>
<dbReference type="SUPFAM" id="SSF53756">
    <property type="entry name" value="UDP-Glycosyltransferase/glycogen phosphorylase"/>
    <property type="match status" value="1"/>
</dbReference>
<evidence type="ECO:0000313" key="5">
    <source>
        <dbReference type="EMBL" id="MFB9448660.1"/>
    </source>
</evidence>
<sequence length="373" mass="40002">MEPLVNLRLQVLSPVYPPALGGIETLTEGIVTRWTGPVEVVTLAEPQAADWDAERPYTVHRVRNQPRGGRRSIARLTVHSLHVARAFRPDIVLSMHVRCGYAAALIRSVTGAAWAQYYHAKEVPTWPRSARWCVRGADLGIAVSRYTRGLVEAVGVPTAPLTVIPPGVRLSPPLPGARARRPTILTVSRLADAYKGHDVMLAALPAVIQRLPDVRWVVVGGGERLDWLRTEVVARGLSRHVELRGAVDESTRNALLAEAHIFALPSRVADHGRSGEGFGIVYVEAAAAGLPVVAGRCGGATDAVDDGVTGLLVDPTDPAAVAGALITLLERDELRGRMATAGPDWSRKFDWSRVSADVQAALQAAAARHTRAA</sequence>
<keyword evidence="3 5" id="KW-0808">Transferase</keyword>
<dbReference type="PANTHER" id="PTHR12526:SF640">
    <property type="entry name" value="COLANIC ACID BIOSYNTHESIS GLYCOSYLTRANSFERASE WCAL-RELATED"/>
    <property type="match status" value="1"/>
</dbReference>
<dbReference type="GO" id="GO:0016757">
    <property type="term" value="F:glycosyltransferase activity"/>
    <property type="evidence" value="ECO:0007669"/>
    <property type="project" value="UniProtKB-KW"/>
</dbReference>
<evidence type="ECO:0000256" key="2">
    <source>
        <dbReference type="ARBA" id="ARBA00022676"/>
    </source>
</evidence>
<evidence type="ECO:0000259" key="4">
    <source>
        <dbReference type="Pfam" id="PF13439"/>
    </source>
</evidence>
<comment type="similarity">
    <text evidence="1">Belongs to the glycosyltransferase group 1 family. Glycosyltransferase 4 subfamily.</text>
</comment>
<dbReference type="EMBL" id="JBHMCA010000058">
    <property type="protein sequence ID" value="MFB9448660.1"/>
    <property type="molecule type" value="Genomic_DNA"/>
</dbReference>